<feature type="compositionally biased region" description="Basic residues" evidence="1">
    <location>
        <begin position="52"/>
        <end position="66"/>
    </location>
</feature>
<accession>A0A0R3S9R9</accession>
<feature type="region of interest" description="Disordered" evidence="1">
    <location>
        <begin position="1"/>
        <end position="190"/>
    </location>
</feature>
<name>A0A0R3S9R9_HYMDI</name>
<dbReference type="AlphaFoldDB" id="A0A0R3S9R9"/>
<proteinExistence type="predicted"/>
<feature type="region of interest" description="Disordered" evidence="1">
    <location>
        <begin position="381"/>
        <end position="402"/>
    </location>
</feature>
<keyword evidence="5" id="KW-1185">Reference proteome</keyword>
<evidence type="ECO:0000313" key="2">
    <source>
        <dbReference type="EMBL" id="VDL18478.1"/>
    </source>
</evidence>
<reference evidence="6" key="1">
    <citation type="submission" date="2017-02" db="UniProtKB">
        <authorList>
            <consortium name="WormBaseParasite"/>
        </authorList>
    </citation>
    <scope>IDENTIFICATION</scope>
</reference>
<protein>
    <submittedName>
        <fullName evidence="6">ATP-dependent RNA helicase DHX29</fullName>
    </submittedName>
</protein>
<feature type="compositionally biased region" description="Basic and acidic residues" evidence="1">
    <location>
        <begin position="137"/>
        <end position="181"/>
    </location>
</feature>
<reference evidence="2 4" key="2">
    <citation type="submission" date="2018-11" db="EMBL/GenBank/DDBJ databases">
        <authorList>
            <consortium name="Pathogen Informatics"/>
        </authorList>
    </citation>
    <scope>NUCLEOTIDE SEQUENCE [LARGE SCALE GENOMIC DNA]</scope>
</reference>
<evidence type="ECO:0000313" key="4">
    <source>
        <dbReference type="Proteomes" id="UP000274504"/>
    </source>
</evidence>
<dbReference type="STRING" id="6216.A0A0R3S9R9"/>
<organism evidence="6">
    <name type="scientific">Hymenolepis diminuta</name>
    <name type="common">Rat tapeworm</name>
    <dbReference type="NCBI Taxonomy" id="6216"/>
    <lineage>
        <taxon>Eukaryota</taxon>
        <taxon>Metazoa</taxon>
        <taxon>Spiralia</taxon>
        <taxon>Lophotrochozoa</taxon>
        <taxon>Platyhelminthes</taxon>
        <taxon>Cestoda</taxon>
        <taxon>Eucestoda</taxon>
        <taxon>Cyclophyllidea</taxon>
        <taxon>Hymenolepididae</taxon>
        <taxon>Hymenolepis</taxon>
    </lineage>
</organism>
<feature type="compositionally biased region" description="Basic and acidic residues" evidence="1">
    <location>
        <begin position="299"/>
        <end position="309"/>
    </location>
</feature>
<feature type="compositionally biased region" description="Low complexity" evidence="1">
    <location>
        <begin position="264"/>
        <end position="279"/>
    </location>
</feature>
<feature type="region of interest" description="Disordered" evidence="1">
    <location>
        <begin position="244"/>
        <end position="309"/>
    </location>
</feature>
<evidence type="ECO:0000256" key="1">
    <source>
        <dbReference type="SAM" id="MobiDB-lite"/>
    </source>
</evidence>
<feature type="compositionally biased region" description="Basic and acidic residues" evidence="1">
    <location>
        <begin position="86"/>
        <end position="100"/>
    </location>
</feature>
<dbReference type="EMBL" id="CABIJS010000144">
    <property type="protein sequence ID" value="VUZ44743.1"/>
    <property type="molecule type" value="Genomic_DNA"/>
</dbReference>
<evidence type="ECO:0000313" key="6">
    <source>
        <dbReference type="WBParaSite" id="HDID_0000101601-mRNA-1"/>
    </source>
</evidence>
<feature type="compositionally biased region" description="Low complexity" evidence="1">
    <location>
        <begin position="41"/>
        <end position="51"/>
    </location>
</feature>
<feature type="compositionally biased region" description="Basic and acidic residues" evidence="1">
    <location>
        <begin position="381"/>
        <end position="396"/>
    </location>
</feature>
<dbReference type="OrthoDB" id="6286401at2759"/>
<feature type="compositionally biased region" description="Basic and acidic residues" evidence="1">
    <location>
        <begin position="107"/>
        <end position="129"/>
    </location>
</feature>
<dbReference type="EMBL" id="UYSG01000160">
    <property type="protein sequence ID" value="VDL18478.1"/>
    <property type="molecule type" value="Genomic_DNA"/>
</dbReference>
<dbReference type="Proteomes" id="UP000321570">
    <property type="component" value="Unassembled WGS sequence"/>
</dbReference>
<gene>
    <name evidence="2" type="ORF">HDID_LOCUS1017</name>
    <name evidence="3" type="ORF">WMSIL1_LOCUS4918</name>
</gene>
<feature type="compositionally biased region" description="Basic and acidic residues" evidence="1">
    <location>
        <begin position="1"/>
        <end position="35"/>
    </location>
</feature>
<feature type="compositionally biased region" description="Polar residues" evidence="1">
    <location>
        <begin position="284"/>
        <end position="298"/>
    </location>
</feature>
<evidence type="ECO:0000313" key="5">
    <source>
        <dbReference type="Proteomes" id="UP000321570"/>
    </source>
</evidence>
<dbReference type="WBParaSite" id="HDID_0000101601-mRNA-1">
    <property type="protein sequence ID" value="HDID_0000101601-mRNA-1"/>
    <property type="gene ID" value="HDID_0000101601"/>
</dbReference>
<reference evidence="3 5" key="3">
    <citation type="submission" date="2019-07" db="EMBL/GenBank/DDBJ databases">
        <authorList>
            <person name="Jastrzebski P J."/>
            <person name="Paukszto L."/>
            <person name="Jastrzebski P J."/>
        </authorList>
    </citation>
    <scope>NUCLEOTIDE SEQUENCE [LARGE SCALE GENOMIC DNA]</scope>
    <source>
        <strain evidence="3 5">WMS-il1</strain>
    </source>
</reference>
<dbReference type="Proteomes" id="UP000274504">
    <property type="component" value="Unassembled WGS sequence"/>
</dbReference>
<evidence type="ECO:0000313" key="3">
    <source>
        <dbReference type="EMBL" id="VUZ44743.1"/>
    </source>
</evidence>
<sequence length="471" mass="54357">MSEKSSRLSPRSQDKFKSRSEVPEQNSSERLHFDDETFPLSPHESSTPSNSSHHHHHSNRRHRRDRDRHQDDTHSSSSNNKNRKHHGEDLKEIDAEISSERKRRRIYHEAKSEEKHLRKDRDKTRTKESKKGHRKQRSYEKEERKELRDKRSHRHDNVDERELYHQYEKEKSVESLKREHSCSVSRQSSVVHLTTYEGKDSPQSSIKSLSPFVATLLKPLLTENTSDTELEELLPAGILFGEIAKRSIPLPRSTDQSKRGATLQSHSQSQSQSSQNQSQELKTDSSSQQQGATASIDSSDPKQSVDENESRFDKFLSNLSDRLQEKEQEVETWGSGANEIDFSDILIEEEDTIRMVASAASLKPKQLLEACLSTPWDSLERRTEDEDYDKSEKTDEDKEEDPFDLVSLLSSTISRRYLDDELVKQLEERGVSLTSTAEKDCLSVDNFKSRMVPGVYEEKAWRQSLLGIIGI</sequence>